<feature type="transmembrane region" description="Helical" evidence="10">
    <location>
        <begin position="816"/>
        <end position="836"/>
    </location>
</feature>
<feature type="transmembrane region" description="Helical" evidence="10">
    <location>
        <begin position="250"/>
        <end position="272"/>
    </location>
</feature>
<dbReference type="AlphaFoldDB" id="A0A8S4BJF2"/>
<evidence type="ECO:0000256" key="4">
    <source>
        <dbReference type="ARBA" id="ARBA00022989"/>
    </source>
</evidence>
<dbReference type="Proteomes" id="UP000677803">
    <property type="component" value="Unassembled WGS sequence"/>
</dbReference>
<dbReference type="PROSITE" id="PS00237">
    <property type="entry name" value="G_PROTEIN_RECEP_F1_1"/>
    <property type="match status" value="1"/>
</dbReference>
<feature type="transmembrane region" description="Helical" evidence="10">
    <location>
        <begin position="197"/>
        <end position="220"/>
    </location>
</feature>
<feature type="transmembrane region" description="Helical" evidence="10">
    <location>
        <begin position="557"/>
        <end position="582"/>
    </location>
</feature>
<keyword evidence="6 10" id="KW-0472">Membrane</keyword>
<sequence>MRSHITAASQQHSGKITIKKSELKAAGTLGVVVVIFLSCIFPYYCLAITSESTSLNSPAFGFDIFLIYLNSLFNPLIYAFFYSWFRKSIKLVLTFRLVKHGSRKAVSDDQLPMMDGAELCFPELLNSSCRKITYPPSTSVLILITLSSTSFLTVTLNLLVIISISHFRDNLKHPGRFNSCSGECVIYVGLIENVSDLIVTFIAPVSTIICLYLRVFMVVLSQVRAMRSHITAASQQHSGKIIIKKSELKAAGTLGVVVVTFLSCILPYYSAIITDQSASILTFVICLFYMNSLFNPLIYALFYPWFRRTPEQLLQEDNISSLNNRPHLHQSVLLVSVHCDSEPAGHHLHLTLQVRAMRSHITAASQQHSGKIIIKKSELKAAGTLGVVVVIFLSCVFPYYCVAITSKSTSLNVSSIGFEIYIMYMNSLFNPLIYALFYPWFRKSIKLIITFRLLMHGSRDANIQRTDTNEGQLLNSSCRKITYPPSTSVLIFIGMSFFSLLTVTLNLLVIISISHFRQLHTPTNLLLLSLAVSDFLVGLLILSQIMSLNGCWYLGDLMCVLCFLLNLIITSASVGTMVLISADRYVAICDPLHYPTKVTSKRVSVCVSLCWISTFVHFSVIIRDNLKHPGRFKSCSGECAIYVGFIENVSDLILSFIAPVSTIICLYLRVFMVVLSQLHTPTNLLLLSLAVSDLLVGLLLMPVEIVYIEICWFLGDWACTLYYTLDYVITSASVVNMVLISLDRYVAVCHPLRYPSRVTAGAARLGVCLCWFSSVVFRLLLLQDHIAEPGRSSSCLGECVVVISPKAGVVDTVFTFILPIAVILVLYGRVFSAVLAQARTLRSRVAAIGPRHPGATATVRRSELKAARTLGIVVVVFLICFCPYYFPALEGEDTSVDASSAAFEIWLAHLNSCLNPVIYALFYPWFRKSIRHILTLQILKPGSRDAKILD</sequence>
<dbReference type="Gene3D" id="1.20.1070.10">
    <property type="entry name" value="Rhodopsin 7-helix transmembrane proteins"/>
    <property type="match status" value="5"/>
</dbReference>
<keyword evidence="3 9" id="KW-0812">Transmembrane</keyword>
<evidence type="ECO:0000256" key="3">
    <source>
        <dbReference type="ARBA" id="ARBA00022692"/>
    </source>
</evidence>
<evidence type="ECO:0000313" key="13">
    <source>
        <dbReference type="Proteomes" id="UP000677803"/>
    </source>
</evidence>
<feature type="transmembrane region" description="Helical" evidence="10">
    <location>
        <begin position="140"/>
        <end position="164"/>
    </location>
</feature>
<keyword evidence="5 9" id="KW-0297">G-protein coupled receptor</keyword>
<feature type="transmembrane region" description="Helical" evidence="10">
    <location>
        <begin position="64"/>
        <end position="85"/>
    </location>
</feature>
<dbReference type="GO" id="GO:0001594">
    <property type="term" value="F:trace-amine receptor activity"/>
    <property type="evidence" value="ECO:0007669"/>
    <property type="project" value="TreeGrafter"/>
</dbReference>
<feature type="transmembrane region" description="Helical" evidence="10">
    <location>
        <begin position="762"/>
        <end position="781"/>
    </location>
</feature>
<organism evidence="12 13">
    <name type="scientific">Menidia menidia</name>
    <name type="common">Atlantic silverside</name>
    <dbReference type="NCBI Taxonomy" id="238744"/>
    <lineage>
        <taxon>Eukaryota</taxon>
        <taxon>Metazoa</taxon>
        <taxon>Chordata</taxon>
        <taxon>Craniata</taxon>
        <taxon>Vertebrata</taxon>
        <taxon>Euteleostomi</taxon>
        <taxon>Actinopterygii</taxon>
        <taxon>Neopterygii</taxon>
        <taxon>Teleostei</taxon>
        <taxon>Neoteleostei</taxon>
        <taxon>Acanthomorphata</taxon>
        <taxon>Ovalentaria</taxon>
        <taxon>Atherinomorphae</taxon>
        <taxon>Atheriniformes</taxon>
        <taxon>Atherinopsidae</taxon>
        <taxon>Menidiinae</taxon>
        <taxon>Menidia</taxon>
    </lineage>
</organism>
<feature type="transmembrane region" description="Helical" evidence="10">
    <location>
        <begin position="25"/>
        <end position="44"/>
    </location>
</feature>
<reference evidence="12" key="1">
    <citation type="submission" date="2021-05" db="EMBL/GenBank/DDBJ databases">
        <authorList>
            <person name="Tigano A."/>
        </authorList>
    </citation>
    <scope>NUCLEOTIDE SEQUENCE</scope>
</reference>
<feature type="transmembrane region" description="Helical" evidence="10">
    <location>
        <begin position="525"/>
        <end position="545"/>
    </location>
</feature>
<feature type="domain" description="G-protein coupled receptors family 1 profile" evidence="11">
    <location>
        <begin position="1"/>
        <end position="78"/>
    </location>
</feature>
<comment type="similarity">
    <text evidence="9">Belongs to the G-protein coupled receptor 1 family.</text>
</comment>
<dbReference type="InterPro" id="IPR017452">
    <property type="entry name" value="GPCR_Rhodpsn_7TM"/>
</dbReference>
<evidence type="ECO:0000256" key="9">
    <source>
        <dbReference type="RuleBase" id="RU000688"/>
    </source>
</evidence>
<keyword evidence="13" id="KW-1185">Reference proteome</keyword>
<feature type="transmembrane region" description="Helical" evidence="10">
    <location>
        <begin position="684"/>
        <end position="708"/>
    </location>
</feature>
<keyword evidence="8 9" id="KW-0807">Transducer</keyword>
<feature type="transmembrane region" description="Helical" evidence="10">
    <location>
        <begin position="906"/>
        <end position="926"/>
    </location>
</feature>
<feature type="transmembrane region" description="Helical" evidence="10">
    <location>
        <begin position="720"/>
        <end position="742"/>
    </location>
</feature>
<accession>A0A8S4BJF2</accession>
<feature type="domain" description="G-protein coupled receptors family 1 profile" evidence="11">
    <location>
        <begin position="661"/>
        <end position="919"/>
    </location>
</feature>
<comment type="subcellular location">
    <subcellularLocation>
        <location evidence="1">Cell membrane</location>
        <topology evidence="1">Multi-pass membrane protein</topology>
    </subcellularLocation>
</comment>
<dbReference type="GO" id="GO:0005886">
    <property type="term" value="C:plasma membrane"/>
    <property type="evidence" value="ECO:0007669"/>
    <property type="project" value="UniProtKB-SubCell"/>
</dbReference>
<dbReference type="EMBL" id="CAJRST010036000">
    <property type="protein sequence ID" value="CAG5986525.1"/>
    <property type="molecule type" value="Genomic_DNA"/>
</dbReference>
<keyword evidence="2" id="KW-1003">Cell membrane</keyword>
<feature type="transmembrane region" description="Helical" evidence="10">
    <location>
        <begin position="381"/>
        <end position="400"/>
    </location>
</feature>
<dbReference type="PANTHER" id="PTHR24249">
    <property type="entry name" value="HISTAMINE RECEPTOR-RELATED G-PROTEIN COUPLED RECEPTOR"/>
    <property type="match status" value="1"/>
</dbReference>
<feature type="transmembrane region" description="Helical" evidence="10">
    <location>
        <begin position="869"/>
        <end position="886"/>
    </location>
</feature>
<dbReference type="InterPro" id="IPR050569">
    <property type="entry name" value="TAAR"/>
</dbReference>
<evidence type="ECO:0000256" key="1">
    <source>
        <dbReference type="ARBA" id="ARBA00004651"/>
    </source>
</evidence>
<protein>
    <submittedName>
        <fullName evidence="12">(Atlantic silverside) hypothetical protein</fullName>
    </submittedName>
</protein>
<feature type="transmembrane region" description="Helical" evidence="10">
    <location>
        <begin position="652"/>
        <end position="672"/>
    </location>
</feature>
<dbReference type="PANTHER" id="PTHR24249:SF381">
    <property type="entry name" value="TRACE AMINE ASSOCIATED RECEPTOR 19P-RELATED"/>
    <property type="match status" value="1"/>
</dbReference>
<evidence type="ECO:0000256" key="2">
    <source>
        <dbReference type="ARBA" id="ARBA00022475"/>
    </source>
</evidence>
<proteinExistence type="inferred from homology"/>
<gene>
    <name evidence="12" type="ORF">MMEN_LOCUS16921</name>
</gene>
<evidence type="ECO:0000256" key="8">
    <source>
        <dbReference type="ARBA" id="ARBA00023224"/>
    </source>
</evidence>
<evidence type="ECO:0000256" key="7">
    <source>
        <dbReference type="ARBA" id="ARBA00023170"/>
    </source>
</evidence>
<evidence type="ECO:0000256" key="6">
    <source>
        <dbReference type="ARBA" id="ARBA00023136"/>
    </source>
</evidence>
<feature type="transmembrane region" description="Helical" evidence="10">
    <location>
        <begin position="489"/>
        <end position="513"/>
    </location>
</feature>
<dbReference type="Pfam" id="PF00001">
    <property type="entry name" value="7tm_1"/>
    <property type="match status" value="3"/>
</dbReference>
<comment type="caution">
    <text evidence="12">The sequence shown here is derived from an EMBL/GenBank/DDBJ whole genome shotgun (WGS) entry which is preliminary data.</text>
</comment>
<feature type="transmembrane region" description="Helical" evidence="10">
    <location>
        <begin position="420"/>
        <end position="441"/>
    </location>
</feature>
<dbReference type="PROSITE" id="PS50262">
    <property type="entry name" value="G_PROTEIN_RECEP_F1_2"/>
    <property type="match status" value="5"/>
</dbReference>
<feature type="domain" description="G-protein coupled receptors family 1 profile" evidence="11">
    <location>
        <begin position="184"/>
        <end position="299"/>
    </location>
</feature>
<evidence type="ECO:0000256" key="5">
    <source>
        <dbReference type="ARBA" id="ARBA00023040"/>
    </source>
</evidence>
<evidence type="ECO:0000259" key="11">
    <source>
        <dbReference type="PROSITE" id="PS50262"/>
    </source>
</evidence>
<dbReference type="InterPro" id="IPR000276">
    <property type="entry name" value="GPCR_Rhodpsn"/>
</dbReference>
<evidence type="ECO:0000313" key="12">
    <source>
        <dbReference type="EMBL" id="CAG5986525.1"/>
    </source>
</evidence>
<feature type="domain" description="G-protein coupled receptors family 1 profile" evidence="11">
    <location>
        <begin position="505"/>
        <end position="664"/>
    </location>
</feature>
<feature type="domain" description="G-protein coupled receptors family 1 profile" evidence="11">
    <location>
        <begin position="376"/>
        <end position="434"/>
    </location>
</feature>
<keyword evidence="4 10" id="KW-1133">Transmembrane helix</keyword>
<dbReference type="SUPFAM" id="SSF81321">
    <property type="entry name" value="Family A G protein-coupled receptor-like"/>
    <property type="match status" value="5"/>
</dbReference>
<keyword evidence="7 9" id="KW-0675">Receptor</keyword>
<dbReference type="CDD" id="cd15055">
    <property type="entry name" value="7tmA_TAARs"/>
    <property type="match status" value="1"/>
</dbReference>
<dbReference type="PRINTS" id="PR00237">
    <property type="entry name" value="GPCRRHODOPSN"/>
</dbReference>
<name>A0A8S4BJF2_9TELE</name>
<evidence type="ECO:0000256" key="10">
    <source>
        <dbReference type="SAM" id="Phobius"/>
    </source>
</evidence>
<feature type="transmembrane region" description="Helical" evidence="10">
    <location>
        <begin position="278"/>
        <end position="302"/>
    </location>
</feature>